<gene>
    <name evidence="1" type="ORF">J2Z66_007978</name>
</gene>
<reference evidence="1 2" key="1">
    <citation type="submission" date="2021-03" db="EMBL/GenBank/DDBJ databases">
        <title>Genomic Encyclopedia of Type Strains, Phase IV (KMG-IV): sequencing the most valuable type-strain genomes for metagenomic binning, comparative biology and taxonomic classification.</title>
        <authorList>
            <person name="Goeker M."/>
        </authorList>
    </citation>
    <scope>NUCLEOTIDE SEQUENCE [LARGE SCALE GENOMIC DNA]</scope>
    <source>
        <strain evidence="1 2">DSM 26048</strain>
    </source>
</reference>
<comment type="caution">
    <text evidence="1">The sequence shown here is derived from an EMBL/GenBank/DDBJ whole genome shotgun (WGS) entry which is preliminary data.</text>
</comment>
<protein>
    <submittedName>
        <fullName evidence="1">Uncharacterized protein</fullName>
    </submittedName>
</protein>
<keyword evidence="2" id="KW-1185">Reference proteome</keyword>
<evidence type="ECO:0000313" key="2">
    <source>
        <dbReference type="Proteomes" id="UP001519287"/>
    </source>
</evidence>
<sequence length="101" mass="11747">MGGRAEASAFKDLFQPPNPFHSREQIFNSGWNPHPFPPQHSHITNTLIKGYRKAAFFLLVKVISPPLTTVFLHVNILVHIYARTVKSIHFQMFCEYLKKLW</sequence>
<dbReference type="EMBL" id="JAGGLB010000047">
    <property type="protein sequence ID" value="MBP1996332.1"/>
    <property type="molecule type" value="Genomic_DNA"/>
</dbReference>
<evidence type="ECO:0000313" key="1">
    <source>
        <dbReference type="EMBL" id="MBP1996332.1"/>
    </source>
</evidence>
<accession>A0ABS4J910</accession>
<name>A0ABS4J910_9BACL</name>
<organism evidence="1 2">
    <name type="scientific">Paenibacillus eucommiae</name>
    <dbReference type="NCBI Taxonomy" id="1355755"/>
    <lineage>
        <taxon>Bacteria</taxon>
        <taxon>Bacillati</taxon>
        <taxon>Bacillota</taxon>
        <taxon>Bacilli</taxon>
        <taxon>Bacillales</taxon>
        <taxon>Paenibacillaceae</taxon>
        <taxon>Paenibacillus</taxon>
    </lineage>
</organism>
<dbReference type="Proteomes" id="UP001519287">
    <property type="component" value="Unassembled WGS sequence"/>
</dbReference>
<proteinExistence type="predicted"/>